<comment type="caution">
    <text evidence="1">The sequence shown here is derived from an EMBL/GenBank/DDBJ whole genome shotgun (WGS) entry which is preliminary data.</text>
</comment>
<dbReference type="Proteomes" id="UP001595803">
    <property type="component" value="Unassembled WGS sequence"/>
</dbReference>
<reference evidence="2" key="1">
    <citation type="journal article" date="2019" name="Int. J. Syst. Evol. Microbiol.">
        <title>The Global Catalogue of Microorganisms (GCM) 10K type strain sequencing project: providing services to taxonomists for standard genome sequencing and annotation.</title>
        <authorList>
            <consortium name="The Broad Institute Genomics Platform"/>
            <consortium name="The Broad Institute Genome Sequencing Center for Infectious Disease"/>
            <person name="Wu L."/>
            <person name="Ma J."/>
        </authorList>
    </citation>
    <scope>NUCLEOTIDE SEQUENCE [LARGE SCALE GENOMIC DNA]</scope>
    <source>
        <strain evidence="2">CCTCC AB 2017081</strain>
    </source>
</reference>
<protein>
    <submittedName>
        <fullName evidence="1">Shikimate kinase</fullName>
    </submittedName>
</protein>
<evidence type="ECO:0000313" key="1">
    <source>
        <dbReference type="EMBL" id="MFC3833310.1"/>
    </source>
</evidence>
<dbReference type="Gene3D" id="3.40.50.300">
    <property type="entry name" value="P-loop containing nucleotide triphosphate hydrolases"/>
    <property type="match status" value="1"/>
</dbReference>
<dbReference type="GO" id="GO:0016301">
    <property type="term" value="F:kinase activity"/>
    <property type="evidence" value="ECO:0007669"/>
    <property type="project" value="UniProtKB-KW"/>
</dbReference>
<keyword evidence="1" id="KW-0418">Kinase</keyword>
<dbReference type="InterPro" id="IPR027417">
    <property type="entry name" value="P-loop_NTPase"/>
</dbReference>
<sequence>MSGRVLLTGMSGTGKSSVLAELARRGCEVVETDVGGWCVWGALPGSDNAGWLWREDWMRELLGRPRSVPLVVAGCVANQGQFYRLFGKVVLLSAPADVILARVQARTDNPYGKTPEDQAEILANLRDVEPLLRRGADMEFDTSGMTVAETADAVLALVG</sequence>
<dbReference type="Pfam" id="PF13238">
    <property type="entry name" value="AAA_18"/>
    <property type="match status" value="1"/>
</dbReference>
<accession>A0ABV7Z9D0</accession>
<organism evidence="1 2">
    <name type="scientific">Deinococcus rufus</name>
    <dbReference type="NCBI Taxonomy" id="2136097"/>
    <lineage>
        <taxon>Bacteria</taxon>
        <taxon>Thermotogati</taxon>
        <taxon>Deinococcota</taxon>
        <taxon>Deinococci</taxon>
        <taxon>Deinococcales</taxon>
        <taxon>Deinococcaceae</taxon>
        <taxon>Deinococcus</taxon>
    </lineage>
</organism>
<dbReference type="PRINTS" id="PR01100">
    <property type="entry name" value="SHIKIMTKNASE"/>
</dbReference>
<keyword evidence="1" id="KW-0808">Transferase</keyword>
<dbReference type="RefSeq" id="WP_322472715.1">
    <property type="nucleotide sequence ID" value="NZ_JBHRZG010000010.1"/>
</dbReference>
<dbReference type="SUPFAM" id="SSF52540">
    <property type="entry name" value="P-loop containing nucleoside triphosphate hydrolases"/>
    <property type="match status" value="1"/>
</dbReference>
<evidence type="ECO:0000313" key="2">
    <source>
        <dbReference type="Proteomes" id="UP001595803"/>
    </source>
</evidence>
<proteinExistence type="predicted"/>
<keyword evidence="2" id="KW-1185">Reference proteome</keyword>
<name>A0ABV7Z9D0_9DEIO</name>
<gene>
    <name evidence="1" type="ORF">ACFOSB_10605</name>
</gene>
<dbReference type="EMBL" id="JBHRZG010000010">
    <property type="protein sequence ID" value="MFC3833310.1"/>
    <property type="molecule type" value="Genomic_DNA"/>
</dbReference>